<protein>
    <submittedName>
        <fullName evidence="3">Sensor histidine kinase</fullName>
        <ecNumber evidence="3">2.7.13.3</ecNumber>
    </submittedName>
</protein>
<dbReference type="GO" id="GO:0004673">
    <property type="term" value="F:protein histidine kinase activity"/>
    <property type="evidence" value="ECO:0007669"/>
    <property type="project" value="UniProtKB-EC"/>
</dbReference>
<feature type="transmembrane region" description="Helical" evidence="1">
    <location>
        <begin position="127"/>
        <end position="147"/>
    </location>
</feature>
<name>A0ABV8P9S8_9SPHI</name>
<reference evidence="4" key="1">
    <citation type="journal article" date="2019" name="Int. J. Syst. Evol. Microbiol.">
        <title>The Global Catalogue of Microorganisms (GCM) 10K type strain sequencing project: providing services to taxonomists for standard genome sequencing and annotation.</title>
        <authorList>
            <consortium name="The Broad Institute Genomics Platform"/>
            <consortium name="The Broad Institute Genome Sequencing Center for Infectious Disease"/>
            <person name="Wu L."/>
            <person name="Ma J."/>
        </authorList>
    </citation>
    <scope>NUCLEOTIDE SEQUENCE [LARGE SCALE GENOMIC DNA]</scope>
    <source>
        <strain evidence="4">CCM 8691</strain>
    </source>
</reference>
<evidence type="ECO:0000313" key="4">
    <source>
        <dbReference type="Proteomes" id="UP001595789"/>
    </source>
</evidence>
<keyword evidence="3" id="KW-0808">Transferase</keyword>
<evidence type="ECO:0000259" key="2">
    <source>
        <dbReference type="Pfam" id="PF06580"/>
    </source>
</evidence>
<dbReference type="EMBL" id="JBHSBW010000007">
    <property type="protein sequence ID" value="MFC4210722.1"/>
    <property type="molecule type" value="Genomic_DNA"/>
</dbReference>
<dbReference type="Proteomes" id="UP001595789">
    <property type="component" value="Unassembled WGS sequence"/>
</dbReference>
<proteinExistence type="predicted"/>
<keyword evidence="4" id="KW-1185">Reference proteome</keyword>
<keyword evidence="1" id="KW-0472">Membrane</keyword>
<organism evidence="3 4">
    <name type="scientific">Pedobacter lithocola</name>
    <dbReference type="NCBI Taxonomy" id="1908239"/>
    <lineage>
        <taxon>Bacteria</taxon>
        <taxon>Pseudomonadati</taxon>
        <taxon>Bacteroidota</taxon>
        <taxon>Sphingobacteriia</taxon>
        <taxon>Sphingobacteriales</taxon>
        <taxon>Sphingobacteriaceae</taxon>
        <taxon>Pedobacter</taxon>
    </lineage>
</organism>
<dbReference type="PANTHER" id="PTHR34220:SF7">
    <property type="entry name" value="SENSOR HISTIDINE KINASE YPDA"/>
    <property type="match status" value="1"/>
</dbReference>
<dbReference type="EC" id="2.7.13.3" evidence="3"/>
<feature type="transmembrane region" description="Helical" evidence="1">
    <location>
        <begin position="55"/>
        <end position="76"/>
    </location>
</feature>
<comment type="caution">
    <text evidence="3">The sequence shown here is derived from an EMBL/GenBank/DDBJ whole genome shotgun (WGS) entry which is preliminary data.</text>
</comment>
<dbReference type="InterPro" id="IPR050640">
    <property type="entry name" value="Bact_2-comp_sensor_kinase"/>
</dbReference>
<keyword evidence="3" id="KW-0418">Kinase</keyword>
<dbReference type="Pfam" id="PF06580">
    <property type="entry name" value="His_kinase"/>
    <property type="match status" value="1"/>
</dbReference>
<feature type="domain" description="Signal transduction histidine kinase internal region" evidence="2">
    <location>
        <begin position="175"/>
        <end position="250"/>
    </location>
</feature>
<keyword evidence="1" id="KW-1133">Transmembrane helix</keyword>
<sequence>MKSFTNSNALHKNKILQWFIANKYHFIGWAAFLFYEIVIVGFYTGKFGALGTYIFHYFINISIFYIHSVYVLRYGFKNPRQIIWRIPLFLILEVSAYLLIIYAAYVYVNQYTHIITSNQPVINLQFFLGGLFRSVYFIIFGTGYYFLVTFIKERKKTESLEKQRLNNIIQLAKSENAYLRAQIQPHLLFNTLDFIYQNARDNSPVAAETIIALSGMMRYAVDSKHKEEFIELGDEIDQVENLINLHQLMANHTLQLRFWYDDEIRQERIIPMVLITLVENIFKHGDLTKPAEITLLINEINIVFETKNAIRKLNSSIKRNGTGIDNIHKRLKYTYGSKATLKYYFDDNEHFNIKITIEK</sequence>
<keyword evidence="1" id="KW-0812">Transmembrane</keyword>
<dbReference type="InterPro" id="IPR010559">
    <property type="entry name" value="Sig_transdc_His_kin_internal"/>
</dbReference>
<gene>
    <name evidence="3" type="ORF">ACFOWA_06000</name>
</gene>
<evidence type="ECO:0000256" key="1">
    <source>
        <dbReference type="SAM" id="Phobius"/>
    </source>
</evidence>
<feature type="transmembrane region" description="Helical" evidence="1">
    <location>
        <begin position="88"/>
        <end position="107"/>
    </location>
</feature>
<dbReference type="PANTHER" id="PTHR34220">
    <property type="entry name" value="SENSOR HISTIDINE KINASE YPDA"/>
    <property type="match status" value="1"/>
</dbReference>
<accession>A0ABV8P9S8</accession>
<feature type="transmembrane region" description="Helical" evidence="1">
    <location>
        <begin position="21"/>
        <end position="43"/>
    </location>
</feature>
<evidence type="ECO:0000313" key="3">
    <source>
        <dbReference type="EMBL" id="MFC4210722.1"/>
    </source>
</evidence>